<reference evidence="1 2" key="1">
    <citation type="submission" date="2019-05" db="EMBL/GenBank/DDBJ databases">
        <title>Another draft genome of Portunus trituberculatus and its Hox gene families provides insights of decapod evolution.</title>
        <authorList>
            <person name="Jeong J.-H."/>
            <person name="Song I."/>
            <person name="Kim S."/>
            <person name="Choi T."/>
            <person name="Kim D."/>
            <person name="Ryu S."/>
            <person name="Kim W."/>
        </authorList>
    </citation>
    <scope>NUCLEOTIDE SEQUENCE [LARGE SCALE GENOMIC DNA]</scope>
    <source>
        <tissue evidence="1">Muscle</tissue>
    </source>
</reference>
<evidence type="ECO:0000313" key="2">
    <source>
        <dbReference type="Proteomes" id="UP000324222"/>
    </source>
</evidence>
<dbReference type="EMBL" id="VSRR010007478">
    <property type="protein sequence ID" value="MPC46980.1"/>
    <property type="molecule type" value="Genomic_DNA"/>
</dbReference>
<dbReference type="AlphaFoldDB" id="A0A5B7FHE1"/>
<sequence>MFILSKLTYASPAWETWSPCLTTTLLNCFERTQKRAIKVIFGSIYTTYNATLATLQGLHLSTLTDHYAASIRTAQ</sequence>
<organism evidence="1 2">
    <name type="scientific">Portunus trituberculatus</name>
    <name type="common">Swimming crab</name>
    <name type="synonym">Neptunus trituberculatus</name>
    <dbReference type="NCBI Taxonomy" id="210409"/>
    <lineage>
        <taxon>Eukaryota</taxon>
        <taxon>Metazoa</taxon>
        <taxon>Ecdysozoa</taxon>
        <taxon>Arthropoda</taxon>
        <taxon>Crustacea</taxon>
        <taxon>Multicrustacea</taxon>
        <taxon>Malacostraca</taxon>
        <taxon>Eumalacostraca</taxon>
        <taxon>Eucarida</taxon>
        <taxon>Decapoda</taxon>
        <taxon>Pleocyemata</taxon>
        <taxon>Brachyura</taxon>
        <taxon>Eubrachyura</taxon>
        <taxon>Portunoidea</taxon>
        <taxon>Portunidae</taxon>
        <taxon>Portuninae</taxon>
        <taxon>Portunus</taxon>
    </lineage>
</organism>
<protein>
    <submittedName>
        <fullName evidence="1">Uncharacterized protein</fullName>
    </submittedName>
</protein>
<evidence type="ECO:0000313" key="1">
    <source>
        <dbReference type="EMBL" id="MPC46980.1"/>
    </source>
</evidence>
<keyword evidence="2" id="KW-1185">Reference proteome</keyword>
<name>A0A5B7FHE1_PORTR</name>
<proteinExistence type="predicted"/>
<comment type="caution">
    <text evidence="1">The sequence shown here is derived from an EMBL/GenBank/DDBJ whole genome shotgun (WGS) entry which is preliminary data.</text>
</comment>
<dbReference type="Proteomes" id="UP000324222">
    <property type="component" value="Unassembled WGS sequence"/>
</dbReference>
<gene>
    <name evidence="1" type="ORF">E2C01_040714</name>
</gene>
<accession>A0A5B7FHE1</accession>